<reference evidence="9" key="1">
    <citation type="submission" date="2020-05" db="UniProtKB">
        <authorList>
            <consortium name="EnsemblMetazoa"/>
        </authorList>
    </citation>
    <scope>IDENTIFICATION</scope>
    <source>
        <strain evidence="9">USDA</strain>
    </source>
</reference>
<feature type="compositionally biased region" description="Low complexity" evidence="7">
    <location>
        <begin position="242"/>
        <end position="258"/>
    </location>
</feature>
<dbReference type="VEuPathDB" id="VectorBase:SCAU010199"/>
<dbReference type="SUPFAM" id="SSF54928">
    <property type="entry name" value="RNA-binding domain, RBD"/>
    <property type="match status" value="1"/>
</dbReference>
<dbReference type="InterPro" id="IPR035979">
    <property type="entry name" value="RBD_domain_sf"/>
</dbReference>
<evidence type="ECO:0000256" key="6">
    <source>
        <dbReference type="PROSITE-ProRule" id="PRU00176"/>
    </source>
</evidence>
<feature type="region of interest" description="Disordered" evidence="7">
    <location>
        <begin position="169"/>
        <end position="281"/>
    </location>
</feature>
<dbReference type="PANTHER" id="PTHR23003:SF62">
    <property type="entry name" value="SERINE_ARGININE (SR)-TYPE SHUTTLING MRNA BINDING PROTEIN NPL3"/>
    <property type="match status" value="1"/>
</dbReference>
<feature type="compositionally biased region" description="Basic and acidic residues" evidence="7">
    <location>
        <begin position="604"/>
        <end position="618"/>
    </location>
</feature>
<feature type="compositionally biased region" description="Low complexity" evidence="7">
    <location>
        <begin position="195"/>
        <end position="215"/>
    </location>
</feature>
<dbReference type="PANTHER" id="PTHR23003">
    <property type="entry name" value="RNA RECOGNITION MOTIF RRM DOMAIN CONTAINING PROTEIN"/>
    <property type="match status" value="1"/>
</dbReference>
<proteinExistence type="predicted"/>
<gene>
    <name evidence="9" type="primary">106095362</name>
</gene>
<evidence type="ECO:0000256" key="7">
    <source>
        <dbReference type="SAM" id="MobiDB-lite"/>
    </source>
</evidence>
<dbReference type="GO" id="GO:0003729">
    <property type="term" value="F:mRNA binding"/>
    <property type="evidence" value="ECO:0007669"/>
    <property type="project" value="TreeGrafter"/>
</dbReference>
<organism evidence="9 10">
    <name type="scientific">Stomoxys calcitrans</name>
    <name type="common">Stable fly</name>
    <name type="synonym">Conops calcitrans</name>
    <dbReference type="NCBI Taxonomy" id="35570"/>
    <lineage>
        <taxon>Eukaryota</taxon>
        <taxon>Metazoa</taxon>
        <taxon>Ecdysozoa</taxon>
        <taxon>Arthropoda</taxon>
        <taxon>Hexapoda</taxon>
        <taxon>Insecta</taxon>
        <taxon>Pterygota</taxon>
        <taxon>Neoptera</taxon>
        <taxon>Endopterygota</taxon>
        <taxon>Diptera</taxon>
        <taxon>Brachycera</taxon>
        <taxon>Muscomorpha</taxon>
        <taxon>Muscoidea</taxon>
        <taxon>Muscidae</taxon>
        <taxon>Stomoxys</taxon>
    </lineage>
</organism>
<feature type="compositionally biased region" description="Basic and acidic residues" evidence="7">
    <location>
        <begin position="520"/>
        <end position="531"/>
    </location>
</feature>
<dbReference type="InterPro" id="IPR050374">
    <property type="entry name" value="RRT5_SRSF_SR"/>
</dbReference>
<dbReference type="Gene3D" id="3.30.70.330">
    <property type="match status" value="1"/>
</dbReference>
<feature type="compositionally biased region" description="Polar residues" evidence="7">
    <location>
        <begin position="169"/>
        <end position="194"/>
    </location>
</feature>
<accession>A0A1I8PQE5</accession>
<evidence type="ECO:0000256" key="2">
    <source>
        <dbReference type="ARBA" id="ARBA00022664"/>
    </source>
</evidence>
<evidence type="ECO:0000259" key="8">
    <source>
        <dbReference type="PROSITE" id="PS50102"/>
    </source>
</evidence>
<dbReference type="GO" id="GO:0005737">
    <property type="term" value="C:cytoplasm"/>
    <property type="evidence" value="ECO:0007669"/>
    <property type="project" value="TreeGrafter"/>
</dbReference>
<feature type="region of interest" description="Disordered" evidence="7">
    <location>
        <begin position="604"/>
        <end position="650"/>
    </location>
</feature>
<evidence type="ECO:0000256" key="1">
    <source>
        <dbReference type="ARBA" id="ARBA00004123"/>
    </source>
</evidence>
<feature type="domain" description="RRM" evidence="8">
    <location>
        <begin position="2"/>
        <end position="76"/>
    </location>
</feature>
<feature type="compositionally biased region" description="Low complexity" evidence="7">
    <location>
        <begin position="638"/>
        <end position="650"/>
    </location>
</feature>
<evidence type="ECO:0000313" key="9">
    <source>
        <dbReference type="EnsemblMetazoa" id="SCAU010199-PA"/>
    </source>
</evidence>
<evidence type="ECO:0000313" key="10">
    <source>
        <dbReference type="Proteomes" id="UP000095300"/>
    </source>
</evidence>
<feature type="region of interest" description="Disordered" evidence="7">
    <location>
        <begin position="502"/>
        <end position="531"/>
    </location>
</feature>
<evidence type="ECO:0000256" key="3">
    <source>
        <dbReference type="ARBA" id="ARBA00022737"/>
    </source>
</evidence>
<dbReference type="STRING" id="35570.A0A1I8PQE5"/>
<evidence type="ECO:0000256" key="4">
    <source>
        <dbReference type="ARBA" id="ARBA00022884"/>
    </source>
</evidence>
<dbReference type="GO" id="GO:0006397">
    <property type="term" value="P:mRNA processing"/>
    <property type="evidence" value="ECO:0007669"/>
    <property type="project" value="UniProtKB-KW"/>
</dbReference>
<dbReference type="EnsemblMetazoa" id="SCAU010199-RA">
    <property type="protein sequence ID" value="SCAU010199-PA"/>
    <property type="gene ID" value="SCAU010199"/>
</dbReference>
<keyword evidence="2" id="KW-0507">mRNA processing</keyword>
<comment type="subcellular location">
    <subcellularLocation>
        <location evidence="1">Nucleus</location>
    </subcellularLocation>
</comment>
<protein>
    <recommendedName>
        <fullName evidence="8">RRM domain-containing protein</fullName>
    </recommendedName>
</protein>
<keyword evidence="5" id="KW-0539">Nucleus</keyword>
<dbReference type="Pfam" id="PF00076">
    <property type="entry name" value="RRM_1"/>
    <property type="match status" value="1"/>
</dbReference>
<dbReference type="AlphaFoldDB" id="A0A1I8PQE5"/>
<feature type="compositionally biased region" description="Gly residues" evidence="7">
    <location>
        <begin position="264"/>
        <end position="273"/>
    </location>
</feature>
<feature type="compositionally biased region" description="Gly residues" evidence="7">
    <location>
        <begin position="216"/>
        <end position="227"/>
    </location>
</feature>
<evidence type="ECO:0000256" key="5">
    <source>
        <dbReference type="ARBA" id="ARBA00023242"/>
    </source>
</evidence>
<dbReference type="PROSITE" id="PS50102">
    <property type="entry name" value="RRM"/>
    <property type="match status" value="1"/>
</dbReference>
<keyword evidence="3" id="KW-0677">Repeat</keyword>
<feature type="compositionally biased region" description="Acidic residues" evidence="7">
    <location>
        <begin position="627"/>
        <end position="637"/>
    </location>
</feature>
<sequence>MSRVLIGNLPPGTTIRNIDDFCSPFGRLLYVDVKTQGNATLACVEYENTRNANNLVRARHGYNFNGYTVQLKIMTEGSGSGGLFEVRDESRRRNAPSAAPPAYSRSQSNFESNNRGNYYNNNSNSNGGTNNLDFTEACRIVYDRFISEGFNAKVAREKALEFVNNMQGRNNQGFDGNSDYFDQSQRSNSNYFGGQSQSMNSNSYDNYNGGNQNWGRYGGGGGSGSGGNWDTQQNWGGGNQGSFPNSNWGNFNGPNNQQMPPSWGGAGVGGGSRWDGWNNRGSNFYPNSGRMGGGGGGARANVVDQDTYLKSVAIRKKIEAKITKGVSTPRDLRNLQFHTQIMDDYERNLRSQKKVVTSNNDSDELQKLQRYKSALGIVHKFKKVNKSTLSPEDLKSYNRNKVIVDEYESYVASKAKGGRGGGKASTPAIAFERKKQQLIKEAKKIYGTDFRLSGAAKKKMRSLLAVGFDMDDARLLALHSSLVCKELIELKNAAGIKGAVSSSGDKSKALVPVGGAKPAQKKDEPHDPALGRLKDMTKKERAGMRSANRLIAKYEAQNTEIESLTERDIILLRIALKRLKVYNEKFETPLPKTKYEELLSAKYDKKEPAEGEVKKEEAMEQGNEGEAAAEENGDGEAGEAAADDQTAADE</sequence>
<dbReference type="GO" id="GO:0005634">
    <property type="term" value="C:nucleus"/>
    <property type="evidence" value="ECO:0007669"/>
    <property type="project" value="UniProtKB-SubCell"/>
</dbReference>
<keyword evidence="10" id="KW-1185">Reference proteome</keyword>
<keyword evidence="4 6" id="KW-0694">RNA-binding</keyword>
<dbReference type="InterPro" id="IPR000504">
    <property type="entry name" value="RRM_dom"/>
</dbReference>
<dbReference type="SMART" id="SM00360">
    <property type="entry name" value="RRM"/>
    <property type="match status" value="1"/>
</dbReference>
<dbReference type="InterPro" id="IPR012677">
    <property type="entry name" value="Nucleotide-bd_a/b_plait_sf"/>
</dbReference>
<dbReference type="Proteomes" id="UP000095300">
    <property type="component" value="Unassembled WGS sequence"/>
</dbReference>
<feature type="compositionally biased region" description="Low complexity" evidence="7">
    <location>
        <begin position="95"/>
        <end position="130"/>
    </location>
</feature>
<feature type="region of interest" description="Disordered" evidence="7">
    <location>
        <begin position="84"/>
        <end position="130"/>
    </location>
</feature>
<name>A0A1I8PQE5_STOCA</name>